<keyword evidence="2" id="KW-0472">Membrane</keyword>
<feature type="compositionally biased region" description="Polar residues" evidence="1">
    <location>
        <begin position="8"/>
        <end position="24"/>
    </location>
</feature>
<evidence type="ECO:0000313" key="4">
    <source>
        <dbReference type="WBParaSite" id="ALUE_0001341501-mRNA-1"/>
    </source>
</evidence>
<sequence length="279" mass="31531">MMSFRGKATNSTPLSAINEDSSGGYTPHKMMSIPSYKNKSPVEAVTIKEKVLPNPTIVCTSSRRARRATLLRFVQLKERADVSRVQLLLCNISDRPLRYKLKSESGAEIAALPSGKGYVAARGSTRLVLTWRRPEHLSSWDRAPQPKLLLITQFMDGHSPEENRFTATRFIARVSQLEKCEADKPPVEQLMLDAGANTKRASAEYDRKEEMSVTSSQRPASQPHRDYDSVLDEFIDWICDQPRSVLALITIFALIIYLTGVADSNERSREFYNARNYNM</sequence>
<accession>A0A0M3I811</accession>
<reference evidence="4" key="1">
    <citation type="submission" date="2017-02" db="UniProtKB">
        <authorList>
            <consortium name="WormBaseParasite"/>
        </authorList>
    </citation>
    <scope>IDENTIFICATION</scope>
</reference>
<evidence type="ECO:0000256" key="1">
    <source>
        <dbReference type="SAM" id="MobiDB-lite"/>
    </source>
</evidence>
<protein>
    <submittedName>
        <fullName evidence="4">Major sperm protein</fullName>
    </submittedName>
</protein>
<keyword evidence="2" id="KW-1133">Transmembrane helix</keyword>
<organism evidence="3 4">
    <name type="scientific">Ascaris lumbricoides</name>
    <name type="common">Giant roundworm</name>
    <dbReference type="NCBI Taxonomy" id="6252"/>
    <lineage>
        <taxon>Eukaryota</taxon>
        <taxon>Metazoa</taxon>
        <taxon>Ecdysozoa</taxon>
        <taxon>Nematoda</taxon>
        <taxon>Chromadorea</taxon>
        <taxon>Rhabditida</taxon>
        <taxon>Spirurina</taxon>
        <taxon>Ascaridomorpha</taxon>
        <taxon>Ascaridoidea</taxon>
        <taxon>Ascarididae</taxon>
        <taxon>Ascaris</taxon>
    </lineage>
</organism>
<dbReference type="AlphaFoldDB" id="A0A0M3I811"/>
<proteinExistence type="predicted"/>
<dbReference type="Proteomes" id="UP000036681">
    <property type="component" value="Unplaced"/>
</dbReference>
<dbReference type="WBParaSite" id="ALUE_0001341501-mRNA-1">
    <property type="protein sequence ID" value="ALUE_0001341501-mRNA-1"/>
    <property type="gene ID" value="ALUE_0001341501"/>
</dbReference>
<feature type="region of interest" description="Disordered" evidence="1">
    <location>
        <begin position="1"/>
        <end position="25"/>
    </location>
</feature>
<feature type="transmembrane region" description="Helical" evidence="2">
    <location>
        <begin position="244"/>
        <end position="262"/>
    </location>
</feature>
<keyword evidence="3" id="KW-1185">Reference proteome</keyword>
<keyword evidence="2" id="KW-0812">Transmembrane</keyword>
<evidence type="ECO:0000256" key="2">
    <source>
        <dbReference type="SAM" id="Phobius"/>
    </source>
</evidence>
<feature type="compositionally biased region" description="Basic and acidic residues" evidence="1">
    <location>
        <begin position="201"/>
        <end position="211"/>
    </location>
</feature>
<name>A0A0M3I811_ASCLU</name>
<evidence type="ECO:0000313" key="3">
    <source>
        <dbReference type="Proteomes" id="UP000036681"/>
    </source>
</evidence>
<feature type="region of interest" description="Disordered" evidence="1">
    <location>
        <begin position="199"/>
        <end position="225"/>
    </location>
</feature>